<dbReference type="GO" id="GO:0003953">
    <property type="term" value="F:NAD+ nucleosidase activity"/>
    <property type="evidence" value="ECO:0007669"/>
    <property type="project" value="InterPro"/>
</dbReference>
<dbReference type="GO" id="GO:0044297">
    <property type="term" value="C:cell body"/>
    <property type="evidence" value="ECO:0007669"/>
    <property type="project" value="UniProtKB-ARBA"/>
</dbReference>
<dbReference type="GO" id="GO:0007165">
    <property type="term" value="P:signal transduction"/>
    <property type="evidence" value="ECO:0007669"/>
    <property type="project" value="InterPro"/>
</dbReference>
<dbReference type="InterPro" id="IPR016024">
    <property type="entry name" value="ARM-type_fold"/>
</dbReference>
<dbReference type="InterPro" id="IPR013761">
    <property type="entry name" value="SAM/pointed_sf"/>
</dbReference>
<feature type="domain" description="TIR" evidence="12">
    <location>
        <begin position="799"/>
        <end position="942"/>
    </location>
</feature>
<dbReference type="GO" id="GO:0048678">
    <property type="term" value="P:response to axon injury"/>
    <property type="evidence" value="ECO:0007669"/>
    <property type="project" value="InterPro"/>
</dbReference>
<dbReference type="Pfam" id="PF13676">
    <property type="entry name" value="TIR_2"/>
    <property type="match status" value="1"/>
</dbReference>
<dbReference type="FunFam" id="1.10.150.50:FF:000043">
    <property type="entry name" value="Sterile alpha and TIR motif-containing 1"/>
    <property type="match status" value="1"/>
</dbReference>
<evidence type="ECO:0000256" key="5">
    <source>
        <dbReference type="ARBA" id="ARBA00022588"/>
    </source>
</evidence>
<feature type="compositionally biased region" description="Low complexity" evidence="11">
    <location>
        <begin position="980"/>
        <end position="990"/>
    </location>
</feature>
<dbReference type="GO" id="GO:0045087">
    <property type="term" value="P:innate immune response"/>
    <property type="evidence" value="ECO:0007669"/>
    <property type="project" value="UniProtKB-KW"/>
</dbReference>
<keyword evidence="15" id="KW-1185">Reference proteome</keyword>
<dbReference type="GO" id="GO:0019677">
    <property type="term" value="P:NAD+ catabolic process"/>
    <property type="evidence" value="ECO:0007669"/>
    <property type="project" value="UniProtKB-ARBA"/>
</dbReference>
<dbReference type="Pfam" id="PF07647">
    <property type="entry name" value="SAM_2"/>
    <property type="match status" value="2"/>
</dbReference>
<dbReference type="FunFam" id="3.40.50.10140:FF:000012">
    <property type="entry name" value="Sterile alpha and TIR motif-containing protein"/>
    <property type="match status" value="1"/>
</dbReference>
<feature type="region of interest" description="Disordered" evidence="11">
    <location>
        <begin position="155"/>
        <end position="177"/>
    </location>
</feature>
<evidence type="ECO:0000256" key="7">
    <source>
        <dbReference type="ARBA" id="ARBA00022801"/>
    </source>
</evidence>
<comment type="similarity">
    <text evidence="2">Belongs to the SARM1 family.</text>
</comment>
<reference evidence="14 15" key="1">
    <citation type="submission" date="2024-04" db="EMBL/GenBank/DDBJ databases">
        <authorList>
            <person name="Rising A."/>
            <person name="Reimegard J."/>
            <person name="Sonavane S."/>
            <person name="Akerstrom W."/>
            <person name="Nylinder S."/>
            <person name="Hedman E."/>
            <person name="Kallberg Y."/>
        </authorList>
    </citation>
    <scope>NUCLEOTIDE SEQUENCE [LARGE SCALE GENOMIC DNA]</scope>
</reference>
<feature type="compositionally biased region" description="Low complexity" evidence="11">
    <location>
        <begin position="162"/>
        <end position="173"/>
    </location>
</feature>
<dbReference type="GO" id="GO:0061809">
    <property type="term" value="F:NAD+ nucleosidase activity, cyclic ADP-ribose generating"/>
    <property type="evidence" value="ECO:0007669"/>
    <property type="project" value="UniProtKB-EC"/>
</dbReference>
<dbReference type="Gene3D" id="1.10.150.50">
    <property type="entry name" value="Transcription Factor, Ets-1"/>
    <property type="match status" value="2"/>
</dbReference>
<evidence type="ECO:0000256" key="4">
    <source>
        <dbReference type="ARBA" id="ARBA00022490"/>
    </source>
</evidence>
<comment type="caution">
    <text evidence="14">The sequence shown here is derived from an EMBL/GenBank/DDBJ whole genome shotgun (WGS) entry which is preliminary data.</text>
</comment>
<dbReference type="Gene3D" id="3.40.50.10140">
    <property type="entry name" value="Toll/interleukin-1 receptor homology (TIR) domain"/>
    <property type="match status" value="1"/>
</dbReference>
<evidence type="ECO:0000256" key="1">
    <source>
        <dbReference type="ARBA" id="ARBA00004496"/>
    </source>
</evidence>
<keyword evidence="8" id="KW-0391">Immunity</keyword>
<evidence type="ECO:0000256" key="2">
    <source>
        <dbReference type="ARBA" id="ARBA00008291"/>
    </source>
</evidence>
<dbReference type="SUPFAM" id="SSF48371">
    <property type="entry name" value="ARM repeat"/>
    <property type="match status" value="1"/>
</dbReference>
<keyword evidence="6" id="KW-0677">Repeat</keyword>
<name>A0AAV2AK17_9ARAC</name>
<dbReference type="CDD" id="cd09502">
    <property type="entry name" value="SAM_SARM1-like_repeat2"/>
    <property type="match status" value="1"/>
</dbReference>
<keyword evidence="7" id="KW-0378">Hydrolase</keyword>
<keyword evidence="9" id="KW-0520">NAD</keyword>
<evidence type="ECO:0000313" key="15">
    <source>
        <dbReference type="Proteomes" id="UP001497382"/>
    </source>
</evidence>
<feature type="region of interest" description="Disordered" evidence="11">
    <location>
        <begin position="62"/>
        <end position="82"/>
    </location>
</feature>
<proteinExistence type="inferred from homology"/>
<dbReference type="SUPFAM" id="SSF47769">
    <property type="entry name" value="SAM/Pointed domain"/>
    <property type="match status" value="1"/>
</dbReference>
<feature type="region of interest" description="Disordered" evidence="11">
    <location>
        <begin position="954"/>
        <end position="990"/>
    </location>
</feature>
<dbReference type="InterPro" id="IPR001660">
    <property type="entry name" value="SAM"/>
</dbReference>
<dbReference type="SMART" id="SM00454">
    <property type="entry name" value="SAM"/>
    <property type="match status" value="2"/>
</dbReference>
<dbReference type="CDD" id="cd24153">
    <property type="entry name" value="SARM1_N"/>
    <property type="match status" value="1"/>
</dbReference>
<dbReference type="SUPFAM" id="SSF52200">
    <property type="entry name" value="Toll/Interleukin receptor TIR domain"/>
    <property type="match status" value="1"/>
</dbReference>
<dbReference type="PROSITE" id="PS50105">
    <property type="entry name" value="SAM_DOMAIN"/>
    <property type="match status" value="1"/>
</dbReference>
<evidence type="ECO:0000256" key="3">
    <source>
        <dbReference type="ARBA" id="ARBA00011982"/>
    </source>
</evidence>
<dbReference type="GO" id="GO:0005737">
    <property type="term" value="C:cytoplasm"/>
    <property type="evidence" value="ECO:0007669"/>
    <property type="project" value="UniProtKB-SubCell"/>
</dbReference>
<dbReference type="InterPro" id="IPR000157">
    <property type="entry name" value="TIR_dom"/>
</dbReference>
<comment type="subcellular location">
    <subcellularLocation>
        <location evidence="1">Cytoplasm</location>
    </subcellularLocation>
</comment>
<evidence type="ECO:0000256" key="11">
    <source>
        <dbReference type="SAM" id="MobiDB-lite"/>
    </source>
</evidence>
<dbReference type="InterPro" id="IPR011989">
    <property type="entry name" value="ARM-like"/>
</dbReference>
<dbReference type="EC" id="3.2.2.6" evidence="3"/>
<feature type="compositionally biased region" description="Low complexity" evidence="11">
    <location>
        <begin position="68"/>
        <end position="78"/>
    </location>
</feature>
<dbReference type="CDD" id="cd09501">
    <property type="entry name" value="SAM_SARM1-like_repeat1"/>
    <property type="match status" value="1"/>
</dbReference>
<dbReference type="Gene3D" id="1.25.10.10">
    <property type="entry name" value="Leucine-rich Repeat Variant"/>
    <property type="match status" value="1"/>
</dbReference>
<evidence type="ECO:0000256" key="6">
    <source>
        <dbReference type="ARBA" id="ARBA00022737"/>
    </source>
</evidence>
<dbReference type="Proteomes" id="UP001497382">
    <property type="component" value="Unassembled WGS sequence"/>
</dbReference>
<dbReference type="EMBL" id="CAXIEN010000178">
    <property type="protein sequence ID" value="CAL1284302.1"/>
    <property type="molecule type" value="Genomic_DNA"/>
</dbReference>
<evidence type="ECO:0000256" key="10">
    <source>
        <dbReference type="ARBA" id="ARBA00047304"/>
    </source>
</evidence>
<feature type="region of interest" description="Disordered" evidence="11">
    <location>
        <begin position="237"/>
        <end position="261"/>
    </location>
</feature>
<comment type="catalytic activity">
    <reaction evidence="10">
        <text>NAD(+) + H2O = ADP-D-ribose + nicotinamide + H(+)</text>
        <dbReference type="Rhea" id="RHEA:16301"/>
        <dbReference type="ChEBI" id="CHEBI:15377"/>
        <dbReference type="ChEBI" id="CHEBI:15378"/>
        <dbReference type="ChEBI" id="CHEBI:17154"/>
        <dbReference type="ChEBI" id="CHEBI:57540"/>
        <dbReference type="ChEBI" id="CHEBI:57967"/>
        <dbReference type="EC" id="3.2.2.6"/>
    </reaction>
    <physiologicalReaction direction="left-to-right" evidence="10">
        <dbReference type="Rhea" id="RHEA:16302"/>
    </physiologicalReaction>
</comment>
<dbReference type="InterPro" id="IPR035897">
    <property type="entry name" value="Toll_tir_struct_dom_sf"/>
</dbReference>
<evidence type="ECO:0000256" key="8">
    <source>
        <dbReference type="ARBA" id="ARBA00022859"/>
    </source>
</evidence>
<feature type="domain" description="SAM" evidence="13">
    <location>
        <begin position="650"/>
        <end position="714"/>
    </location>
</feature>
<dbReference type="PROSITE" id="PS50104">
    <property type="entry name" value="TIR"/>
    <property type="match status" value="1"/>
</dbReference>
<keyword evidence="5" id="KW-0399">Innate immunity</keyword>
<dbReference type="InterPro" id="IPR039184">
    <property type="entry name" value="SARM1"/>
</dbReference>
<evidence type="ECO:0000259" key="12">
    <source>
        <dbReference type="PROSITE" id="PS50104"/>
    </source>
</evidence>
<dbReference type="GO" id="GO:0035591">
    <property type="term" value="F:signaling adaptor activity"/>
    <property type="evidence" value="ECO:0007669"/>
    <property type="project" value="InterPro"/>
</dbReference>
<organism evidence="14 15">
    <name type="scientific">Larinioides sclopetarius</name>
    <dbReference type="NCBI Taxonomy" id="280406"/>
    <lineage>
        <taxon>Eukaryota</taxon>
        <taxon>Metazoa</taxon>
        <taxon>Ecdysozoa</taxon>
        <taxon>Arthropoda</taxon>
        <taxon>Chelicerata</taxon>
        <taxon>Arachnida</taxon>
        <taxon>Araneae</taxon>
        <taxon>Araneomorphae</taxon>
        <taxon>Entelegynae</taxon>
        <taxon>Araneoidea</taxon>
        <taxon>Araneidae</taxon>
        <taxon>Larinioides</taxon>
    </lineage>
</organism>
<dbReference type="SMART" id="SM00255">
    <property type="entry name" value="TIR"/>
    <property type="match status" value="1"/>
</dbReference>
<evidence type="ECO:0000259" key="13">
    <source>
        <dbReference type="PROSITE" id="PS50105"/>
    </source>
</evidence>
<accession>A0AAV2AK17</accession>
<dbReference type="PANTHER" id="PTHR22998">
    <property type="entry name" value="SARM1"/>
    <property type="match status" value="1"/>
</dbReference>
<dbReference type="AlphaFoldDB" id="A0AAV2AK17"/>
<dbReference type="PANTHER" id="PTHR22998:SF1">
    <property type="entry name" value="NAD(+) HYDROLASE SARM1"/>
    <property type="match status" value="1"/>
</dbReference>
<protein>
    <recommendedName>
        <fullName evidence="3">ADP-ribosyl cyclase/cyclic ADP-ribose hydrolase</fullName>
        <ecNumber evidence="3">3.2.2.6</ecNumber>
    </recommendedName>
</protein>
<feature type="compositionally biased region" description="Polar residues" evidence="11">
    <location>
        <begin position="237"/>
        <end position="247"/>
    </location>
</feature>
<keyword evidence="4" id="KW-0963">Cytoplasm</keyword>
<gene>
    <name evidence="14" type="ORF">LARSCL_LOCUS13069</name>
</gene>
<evidence type="ECO:0000313" key="14">
    <source>
        <dbReference type="EMBL" id="CAL1284302.1"/>
    </source>
</evidence>
<dbReference type="GO" id="GO:0030425">
    <property type="term" value="C:dendrite"/>
    <property type="evidence" value="ECO:0007669"/>
    <property type="project" value="TreeGrafter"/>
</dbReference>
<dbReference type="GO" id="GO:0034128">
    <property type="term" value="P:negative regulation of MyD88-independent toll-like receptor signaling pathway"/>
    <property type="evidence" value="ECO:0007669"/>
    <property type="project" value="InterPro"/>
</dbReference>
<evidence type="ECO:0000256" key="9">
    <source>
        <dbReference type="ARBA" id="ARBA00023027"/>
    </source>
</evidence>
<sequence>MPSSELVTDFVRSVLLARKSGRGKLTDSPIEWQNEIQTLQGHCAVMSTVSLTTSTFRASSEKLSDNASSSSSTTTTTKKQQKQLLKNFTRSYSLTSSSCTNSEDNAAFKLCSADRRFSFDDILDEKEEDFKPERTSSLSELLNSSEGDIRVEHKSRDFVRQSSRTSSTETMSSGENKRSIFSKKKVMHDISSSLSSLSKEMTISSKASCTKSSQSAQNLHQAAVNETKGKTCQTSMVLQRSKQTSPCKMSPNRPPQAPKIQPNHVQEDLDLLLKGVESPELALAMGRIIARMDALGDDLKANTSARGAFTDDVFCEITENKMDNRRSELMTLAAMNDLIRKAWAVSTIGYDLGSSLCKSLLNKGVLDILLKNFNSDDSTIQFESARLLEQSLTTENRLYVVKHGLATVVKVACECSKSPCVEKSRIGTGILEHLFKNSEETCHEVIRLGGLSAILYECRNCDVETLRHCAAALANLSLHGGPENQEAMIQHKASEWLFPLAFHSDDNIKYYACLAIAALVANKEIEAAVLRSGTLDLVEPFVTGHSPEEFAQSTVAHVHGQSKNWLLKLVPVLYSKREEARSLAAFHFAMEAGIKKRQGNTNVFHDIGVVNALKKVASSPNAIASKYAAQALQLIGEQVPHKLSQQVPLWTVEDVVEWVKQIGFSRFSQEFLNSKVDGDLLLQLSEKSLSEDIGIANGILRKRFQRELNQLKRLADYSSCDTSGLSSFLQGLGPEFCQYTYQMLLSGVHVKDLRELTPEQLETECGISNSIHRMRIMHMVKGMHSSRNGVEYEEGPNPKSLDVFISYRRSSGSQLASLLKVHLQLRGFSVFIDVERLEAGKFDNNLLNSVRQARHFILVLTANSLDRCINDTDCKDWVHKEIVEALKSQCNIIPILDNFQWPEVESLPEDMRAIPYFNGVRWIHDYQDACVDKLERFMRGELNVRVDGPIGRHLGMGGSATPGTPGSVARPFPHNSYHRSNSNESDSNSR</sequence>